<dbReference type="Pfam" id="PF25019">
    <property type="entry name" value="LRR_R13L1-DRL21"/>
    <property type="match status" value="1"/>
</dbReference>
<dbReference type="GO" id="GO:0042742">
    <property type="term" value="P:defense response to bacterium"/>
    <property type="evidence" value="ECO:0007669"/>
    <property type="project" value="UniProtKB-ARBA"/>
</dbReference>
<dbReference type="InterPro" id="IPR058922">
    <property type="entry name" value="WHD_DRP"/>
</dbReference>
<dbReference type="SUPFAM" id="SSF52540">
    <property type="entry name" value="P-loop containing nucleoside triphosphate hydrolases"/>
    <property type="match status" value="1"/>
</dbReference>
<dbReference type="PRINTS" id="PR00364">
    <property type="entry name" value="DISEASERSIST"/>
</dbReference>
<dbReference type="InterPro" id="IPR036388">
    <property type="entry name" value="WH-like_DNA-bd_sf"/>
</dbReference>
<dbReference type="Pfam" id="PF23559">
    <property type="entry name" value="WHD_DRP"/>
    <property type="match status" value="1"/>
</dbReference>
<evidence type="ECO:0000259" key="11">
    <source>
        <dbReference type="Pfam" id="PF23598"/>
    </source>
</evidence>
<dbReference type="AlphaFoldDB" id="A0A2I0V6N1"/>
<dbReference type="GO" id="GO:0009626">
    <property type="term" value="P:plant-type hypersensitive response"/>
    <property type="evidence" value="ECO:0007669"/>
    <property type="project" value="UniProtKB-ARBA"/>
</dbReference>
<dbReference type="Gene3D" id="1.10.8.430">
    <property type="entry name" value="Helical domain of apoptotic protease-activating factors"/>
    <property type="match status" value="1"/>
</dbReference>
<evidence type="ECO:0000256" key="5">
    <source>
        <dbReference type="ARBA" id="ARBA00022821"/>
    </source>
</evidence>
<dbReference type="Pfam" id="PF23598">
    <property type="entry name" value="LRR_14"/>
    <property type="match status" value="1"/>
</dbReference>
<keyword evidence="7" id="KW-0175">Coiled coil</keyword>
<keyword evidence="2" id="KW-0433">Leucine-rich repeat</keyword>
<proteinExistence type="inferred from homology"/>
<dbReference type="PANTHER" id="PTHR36766">
    <property type="entry name" value="PLANT BROAD-SPECTRUM MILDEW RESISTANCE PROTEIN RPW8"/>
    <property type="match status" value="1"/>
</dbReference>
<feature type="coiled-coil region" evidence="7">
    <location>
        <begin position="34"/>
        <end position="88"/>
    </location>
</feature>
<evidence type="ECO:0000256" key="3">
    <source>
        <dbReference type="ARBA" id="ARBA00022737"/>
    </source>
</evidence>
<gene>
    <name evidence="13" type="primary">RPPL1</name>
    <name evidence="13" type="ORF">MA16_Dca024859</name>
</gene>
<comment type="similarity">
    <text evidence="1">Belongs to the disease resistance NB-LRR family.</text>
</comment>
<dbReference type="Gene3D" id="3.40.50.300">
    <property type="entry name" value="P-loop containing nucleotide triphosphate hydrolases"/>
    <property type="match status" value="1"/>
</dbReference>
<evidence type="ECO:0000313" key="13">
    <source>
        <dbReference type="EMBL" id="PKU59061.1"/>
    </source>
</evidence>
<feature type="domain" description="Disease resistance R13L4/SHOC-2-like LRR" evidence="11">
    <location>
        <begin position="574"/>
        <end position="842"/>
    </location>
</feature>
<dbReference type="InterPro" id="IPR032675">
    <property type="entry name" value="LRR_dom_sf"/>
</dbReference>
<protein>
    <submittedName>
        <fullName evidence="13">Disease resistance RPP13-like protein 1</fullName>
    </submittedName>
</protein>
<dbReference type="Gene3D" id="1.20.5.4130">
    <property type="match status" value="1"/>
</dbReference>
<keyword evidence="14" id="KW-1185">Reference proteome</keyword>
<keyword evidence="6" id="KW-0067">ATP-binding</keyword>
<dbReference type="Pfam" id="PF18052">
    <property type="entry name" value="Rx_N"/>
    <property type="match status" value="1"/>
</dbReference>
<evidence type="ECO:0000256" key="4">
    <source>
        <dbReference type="ARBA" id="ARBA00022741"/>
    </source>
</evidence>
<dbReference type="InterPro" id="IPR041118">
    <property type="entry name" value="Rx_N"/>
</dbReference>
<reference evidence="13 14" key="1">
    <citation type="journal article" date="2016" name="Sci. Rep.">
        <title>The Dendrobium catenatum Lindl. genome sequence provides insights into polysaccharide synthase, floral development and adaptive evolution.</title>
        <authorList>
            <person name="Zhang G.Q."/>
            <person name="Xu Q."/>
            <person name="Bian C."/>
            <person name="Tsai W.C."/>
            <person name="Yeh C.M."/>
            <person name="Liu K.W."/>
            <person name="Yoshida K."/>
            <person name="Zhang L.S."/>
            <person name="Chang S.B."/>
            <person name="Chen F."/>
            <person name="Shi Y."/>
            <person name="Su Y.Y."/>
            <person name="Zhang Y.Q."/>
            <person name="Chen L.J."/>
            <person name="Yin Y."/>
            <person name="Lin M."/>
            <person name="Huang H."/>
            <person name="Deng H."/>
            <person name="Wang Z.W."/>
            <person name="Zhu S.L."/>
            <person name="Zhao X."/>
            <person name="Deng C."/>
            <person name="Niu S.C."/>
            <person name="Huang J."/>
            <person name="Wang M."/>
            <person name="Liu G.H."/>
            <person name="Yang H.J."/>
            <person name="Xiao X.J."/>
            <person name="Hsiao Y.Y."/>
            <person name="Wu W.L."/>
            <person name="Chen Y.Y."/>
            <person name="Mitsuda N."/>
            <person name="Ohme-Takagi M."/>
            <person name="Luo Y.B."/>
            <person name="Van de Peer Y."/>
            <person name="Liu Z.J."/>
        </authorList>
    </citation>
    <scope>NUCLEOTIDE SEQUENCE [LARGE SCALE GENOMIC DNA]</scope>
    <source>
        <tissue evidence="13">The whole plant</tissue>
    </source>
</reference>
<feature type="domain" description="R13L1/DRL21-like LRR repeat region" evidence="12">
    <location>
        <begin position="912"/>
        <end position="1030"/>
    </location>
</feature>
<dbReference type="InterPro" id="IPR056789">
    <property type="entry name" value="LRR_R13L1-DRL21"/>
</dbReference>
<accession>A0A2I0V6N1</accession>
<evidence type="ECO:0000256" key="7">
    <source>
        <dbReference type="SAM" id="Coils"/>
    </source>
</evidence>
<feature type="domain" description="Disease resistance protein winged helix" evidence="10">
    <location>
        <begin position="449"/>
        <end position="517"/>
    </location>
</feature>
<evidence type="ECO:0000259" key="8">
    <source>
        <dbReference type="Pfam" id="PF00931"/>
    </source>
</evidence>
<organism evidence="13 14">
    <name type="scientific">Dendrobium catenatum</name>
    <dbReference type="NCBI Taxonomy" id="906689"/>
    <lineage>
        <taxon>Eukaryota</taxon>
        <taxon>Viridiplantae</taxon>
        <taxon>Streptophyta</taxon>
        <taxon>Embryophyta</taxon>
        <taxon>Tracheophyta</taxon>
        <taxon>Spermatophyta</taxon>
        <taxon>Magnoliopsida</taxon>
        <taxon>Liliopsida</taxon>
        <taxon>Asparagales</taxon>
        <taxon>Orchidaceae</taxon>
        <taxon>Epidendroideae</taxon>
        <taxon>Malaxideae</taxon>
        <taxon>Dendrobiinae</taxon>
        <taxon>Dendrobium</taxon>
    </lineage>
</organism>
<dbReference type="Gene3D" id="1.10.10.10">
    <property type="entry name" value="Winged helix-like DNA-binding domain superfamily/Winged helix DNA-binding domain"/>
    <property type="match status" value="1"/>
</dbReference>
<dbReference type="InterPro" id="IPR042197">
    <property type="entry name" value="Apaf_helical"/>
</dbReference>
<keyword evidence="5" id="KW-0611">Plant defense</keyword>
<dbReference type="Proteomes" id="UP000233837">
    <property type="component" value="Unassembled WGS sequence"/>
</dbReference>
<dbReference type="Gene3D" id="3.80.10.10">
    <property type="entry name" value="Ribonuclease Inhibitor"/>
    <property type="match status" value="2"/>
</dbReference>
<sequence>MVTPINLLVSKVLETLFNMAKEELAMQLRLVDDVKKLQNTLERLECYLQDSEKKIIEDDSTKRWLNQINHAMYDIEDLLEEYDALKINNSESMSSKEVRSSSSSSTKVRFWLSVKISGFKKVASNHRIGVDLRRLNKQLNDEIKGQIPELSFMINFAPTGPVESQIRSNNRTTAVVVRSDIVGNRIQDDARRLIKLLTKDDDRDNPLVYAIVGMGGIGKTTLAKLVFDDHIIASRFQVNVWVSVSQNYNENDILRNIITSAGGDGKRCHNFDSLSKKVIDMVKDKRVFMVLDDVWETKRVWNDMLRILLKRGVAEGSRVLVTTRNEEVAAQMMAVHSQRVQSLPLEDGWSLLCKSAFPAWEQLEAKDDKWNLKDIGIELVKKCDGLPLAINAIGGMLSSQSRTRESWEFILKSSSWEVKGLPDEINSVLYISYQYLPRDIKRCFLYCSLFPKGRYFKIMNAKNLWIQEGLINDEKNRSSHDVAERYFRILVQRNLVILDRVYIEAAYFKMHDLVYSLSQFLTRNENLVATEEREILNSEFDGKIKKLRRLSFIGGHNETTKIQKKCLQEQVSLRTLLTFDKTIYNIDNDLFNHLRHLRILWLRGTKVTELPASLGSLKLLRYLNLSQTPIKELPITIQNLNALRILDVSECENLRNLPSCIMKLHHLCSLTTKGTALDHLPQGVGNLNKLQLLEFIVPLDKGIARESSTVKELETLTELRQLNLCKLERVLDSSQTKSASLKDKPHLKELILSCSERDSNEVCTDDSDRIEVVFEDLCPPVQLKILKITNYFGCKLPSWLGSRLFNIRFLKITGCSNCKKLDGLGLLPFLEAFYIEGASSIKNIGPEFYTNNNIENDAYQNSVLFRRMKLLSFENMDSWEEWSSLGNDIRVMPFLEVLQIYACPKLKSIPEEVLQLNLCKLERVLDSSQTKSASLKDKPHLKELILSCSERDSNEVCTDDSDRIEVVFEDLCPPVQLKILKITNYFGCKLPSWLGSRLFNIRFLKITGCSNCKKLDGLGLLPFLEAFYIEGASSIKNIGPEFYTNNNIENGAYQNSVLFRSMKLLSFENMDSWEEWSSLGKDIRVMPCLEVLQIYACPKLKSIPEEALFHAASYLKRIRICTAPQLLLKKLHYLRFLEIIEIGNIPYLEKISGVPVLRRLKIEDYLVDLLPGDYNCTSWKGCWTAHKQNVLLSKTNYTSKNSN</sequence>
<dbReference type="PANTHER" id="PTHR36766:SF36">
    <property type="entry name" value="AAA+ ATPASE DOMAIN-CONTAINING PROTEIN"/>
    <property type="match status" value="1"/>
</dbReference>
<dbReference type="FunFam" id="1.10.10.10:FF:000322">
    <property type="entry name" value="Probable disease resistance protein At1g63360"/>
    <property type="match status" value="1"/>
</dbReference>
<evidence type="ECO:0000313" key="14">
    <source>
        <dbReference type="Proteomes" id="UP000233837"/>
    </source>
</evidence>
<keyword evidence="4" id="KW-0547">Nucleotide-binding</keyword>
<feature type="domain" description="Disease resistance N-terminal" evidence="9">
    <location>
        <begin position="9"/>
        <end position="90"/>
    </location>
</feature>
<dbReference type="SUPFAM" id="SSF52058">
    <property type="entry name" value="L domain-like"/>
    <property type="match status" value="2"/>
</dbReference>
<dbReference type="Pfam" id="PF00931">
    <property type="entry name" value="NB-ARC"/>
    <property type="match status" value="1"/>
</dbReference>
<reference evidence="13 14" key="2">
    <citation type="journal article" date="2017" name="Nature">
        <title>The Apostasia genome and the evolution of orchids.</title>
        <authorList>
            <person name="Zhang G.Q."/>
            <person name="Liu K.W."/>
            <person name="Li Z."/>
            <person name="Lohaus R."/>
            <person name="Hsiao Y.Y."/>
            <person name="Niu S.C."/>
            <person name="Wang J.Y."/>
            <person name="Lin Y.C."/>
            <person name="Xu Q."/>
            <person name="Chen L.J."/>
            <person name="Yoshida K."/>
            <person name="Fujiwara S."/>
            <person name="Wang Z.W."/>
            <person name="Zhang Y.Q."/>
            <person name="Mitsuda N."/>
            <person name="Wang M."/>
            <person name="Liu G.H."/>
            <person name="Pecoraro L."/>
            <person name="Huang H.X."/>
            <person name="Xiao X.J."/>
            <person name="Lin M."/>
            <person name="Wu X.Y."/>
            <person name="Wu W.L."/>
            <person name="Chen Y.Y."/>
            <person name="Chang S.B."/>
            <person name="Sakamoto S."/>
            <person name="Ohme-Takagi M."/>
            <person name="Yagi M."/>
            <person name="Zeng S.J."/>
            <person name="Shen C.Y."/>
            <person name="Yeh C.M."/>
            <person name="Luo Y.B."/>
            <person name="Tsai W.C."/>
            <person name="Van de Peer Y."/>
            <person name="Liu Z.J."/>
        </authorList>
    </citation>
    <scope>NUCLEOTIDE SEQUENCE [LARGE SCALE GENOMIC DNA]</scope>
    <source>
        <tissue evidence="13">The whole plant</tissue>
    </source>
</reference>
<evidence type="ECO:0000256" key="1">
    <source>
        <dbReference type="ARBA" id="ARBA00008894"/>
    </source>
</evidence>
<evidence type="ECO:0000259" key="9">
    <source>
        <dbReference type="Pfam" id="PF18052"/>
    </source>
</evidence>
<dbReference type="GO" id="GO:0005524">
    <property type="term" value="F:ATP binding"/>
    <property type="evidence" value="ECO:0007669"/>
    <property type="project" value="UniProtKB-KW"/>
</dbReference>
<dbReference type="InterPro" id="IPR027417">
    <property type="entry name" value="P-loop_NTPase"/>
</dbReference>
<evidence type="ECO:0000256" key="2">
    <source>
        <dbReference type="ARBA" id="ARBA00022614"/>
    </source>
</evidence>
<keyword evidence="3" id="KW-0677">Repeat</keyword>
<evidence type="ECO:0000259" key="12">
    <source>
        <dbReference type="Pfam" id="PF25019"/>
    </source>
</evidence>
<dbReference type="EMBL" id="KZ504167">
    <property type="protein sequence ID" value="PKU59061.1"/>
    <property type="molecule type" value="Genomic_DNA"/>
</dbReference>
<dbReference type="GO" id="GO:0002758">
    <property type="term" value="P:innate immune response-activating signaling pathway"/>
    <property type="evidence" value="ECO:0007669"/>
    <property type="project" value="UniProtKB-ARBA"/>
</dbReference>
<dbReference type="GO" id="GO:0043531">
    <property type="term" value="F:ADP binding"/>
    <property type="evidence" value="ECO:0007669"/>
    <property type="project" value="InterPro"/>
</dbReference>
<dbReference type="InterPro" id="IPR002182">
    <property type="entry name" value="NB-ARC"/>
</dbReference>
<feature type="domain" description="NB-ARC" evidence="8">
    <location>
        <begin position="187"/>
        <end position="359"/>
    </location>
</feature>
<evidence type="ECO:0000256" key="6">
    <source>
        <dbReference type="ARBA" id="ARBA00022840"/>
    </source>
</evidence>
<evidence type="ECO:0000259" key="10">
    <source>
        <dbReference type="Pfam" id="PF23559"/>
    </source>
</evidence>
<dbReference type="InterPro" id="IPR055414">
    <property type="entry name" value="LRR_R13L4/SHOC2-like"/>
</dbReference>
<name>A0A2I0V6N1_9ASPA</name>